<dbReference type="Gene3D" id="3.10.450.50">
    <property type="match status" value="1"/>
</dbReference>
<dbReference type="Proteomes" id="UP000239001">
    <property type="component" value="Unassembled WGS sequence"/>
</dbReference>
<comment type="caution">
    <text evidence="2">The sequence shown here is derived from an EMBL/GenBank/DDBJ whole genome shotgun (WGS) entry which is preliminary data.</text>
</comment>
<reference evidence="2 3" key="1">
    <citation type="submission" date="2018-03" db="EMBL/GenBank/DDBJ databases">
        <title>The ancient ancestry and fast evolution of plastids.</title>
        <authorList>
            <person name="Moore K.R."/>
            <person name="Magnabosco C."/>
            <person name="Momper L."/>
            <person name="Gold D.A."/>
            <person name="Bosak T."/>
            <person name="Fournier G.P."/>
        </authorList>
    </citation>
    <scope>NUCLEOTIDE SEQUENCE [LARGE SCALE GENOMIC DNA]</scope>
    <source>
        <strain evidence="2 3">CCALA 016</strain>
    </source>
</reference>
<dbReference type="RefSeq" id="WP_106459502.1">
    <property type="nucleotide sequence ID" value="NZ_PXOH01000065.1"/>
</dbReference>
<keyword evidence="3" id="KW-1185">Reference proteome</keyword>
<dbReference type="Pfam" id="PF14534">
    <property type="entry name" value="DUF4440"/>
    <property type="match status" value="1"/>
</dbReference>
<organism evidence="2 3">
    <name type="scientific">Aphanothece hegewaldii CCALA 016</name>
    <dbReference type="NCBI Taxonomy" id="2107694"/>
    <lineage>
        <taxon>Bacteria</taxon>
        <taxon>Bacillati</taxon>
        <taxon>Cyanobacteriota</taxon>
        <taxon>Cyanophyceae</taxon>
        <taxon>Oscillatoriophycideae</taxon>
        <taxon>Chroococcales</taxon>
        <taxon>Aphanothecaceae</taxon>
        <taxon>Aphanothece</taxon>
    </lineage>
</organism>
<dbReference type="InterPro" id="IPR027843">
    <property type="entry name" value="DUF4440"/>
</dbReference>
<dbReference type="AlphaFoldDB" id="A0A2T1LQP8"/>
<sequence length="133" mass="14933">MDDHVLKQEIAKADRAIDERDFDTVANCYTEEAVLVVKPGMLVQGREAIRVAHQRISDYFNDSLKVSQGDMVIIEAGDIALVLSKTYIVSPEKIDSEFSTEREAIYVYKKTADGQWLCAIDNSYGVELLKTQA</sequence>
<dbReference type="OrthoDB" id="7375616at2"/>
<reference evidence="2 3" key="2">
    <citation type="submission" date="2018-03" db="EMBL/GenBank/DDBJ databases">
        <authorList>
            <person name="Keele B.F."/>
        </authorList>
    </citation>
    <scope>NUCLEOTIDE SEQUENCE [LARGE SCALE GENOMIC DNA]</scope>
    <source>
        <strain evidence="2 3">CCALA 016</strain>
    </source>
</reference>
<feature type="domain" description="DUF4440" evidence="1">
    <location>
        <begin position="14"/>
        <end position="117"/>
    </location>
</feature>
<dbReference type="NCBIfam" id="TIGR02246">
    <property type="entry name" value="SgcJ/EcaC family oxidoreductase"/>
    <property type="match status" value="1"/>
</dbReference>
<protein>
    <submittedName>
        <fullName evidence="2">DUF4440 domain-containing protein</fullName>
    </submittedName>
</protein>
<evidence type="ECO:0000259" key="1">
    <source>
        <dbReference type="Pfam" id="PF14534"/>
    </source>
</evidence>
<gene>
    <name evidence="2" type="ORF">C7H19_24365</name>
</gene>
<dbReference type="InterPro" id="IPR011944">
    <property type="entry name" value="Steroid_delta5-4_isomerase"/>
</dbReference>
<accession>A0A2T1LQP8</accession>
<proteinExistence type="predicted"/>
<name>A0A2T1LQP8_9CHRO</name>
<dbReference type="SUPFAM" id="SSF54427">
    <property type="entry name" value="NTF2-like"/>
    <property type="match status" value="1"/>
</dbReference>
<evidence type="ECO:0000313" key="2">
    <source>
        <dbReference type="EMBL" id="PSF29353.1"/>
    </source>
</evidence>
<dbReference type="InterPro" id="IPR032710">
    <property type="entry name" value="NTF2-like_dom_sf"/>
</dbReference>
<dbReference type="EMBL" id="PXOH01000065">
    <property type="protein sequence ID" value="PSF29353.1"/>
    <property type="molecule type" value="Genomic_DNA"/>
</dbReference>
<evidence type="ECO:0000313" key="3">
    <source>
        <dbReference type="Proteomes" id="UP000239001"/>
    </source>
</evidence>